<evidence type="ECO:0000313" key="4">
    <source>
        <dbReference type="Proteomes" id="UP001301958"/>
    </source>
</evidence>
<reference evidence="3" key="2">
    <citation type="submission" date="2023-05" db="EMBL/GenBank/DDBJ databases">
        <authorList>
            <consortium name="Lawrence Berkeley National Laboratory"/>
            <person name="Steindorff A."/>
            <person name="Hensen N."/>
            <person name="Bonometti L."/>
            <person name="Westerberg I."/>
            <person name="Brannstrom I.O."/>
            <person name="Guillou S."/>
            <person name="Cros-Aarteil S."/>
            <person name="Calhoun S."/>
            <person name="Haridas S."/>
            <person name="Kuo A."/>
            <person name="Mondo S."/>
            <person name="Pangilinan J."/>
            <person name="Riley R."/>
            <person name="Labutti K."/>
            <person name="Andreopoulos B."/>
            <person name="Lipzen A."/>
            <person name="Chen C."/>
            <person name="Yanf M."/>
            <person name="Daum C."/>
            <person name="Ng V."/>
            <person name="Clum A."/>
            <person name="Ohm R."/>
            <person name="Martin F."/>
            <person name="Silar P."/>
            <person name="Natvig D."/>
            <person name="Lalanne C."/>
            <person name="Gautier V."/>
            <person name="Ament-Velasquez S.L."/>
            <person name="Kruys A."/>
            <person name="Hutchinson M.I."/>
            <person name="Powell A.J."/>
            <person name="Barry K."/>
            <person name="Miller A.N."/>
            <person name="Grigoriev I.V."/>
            <person name="Debuchy R."/>
            <person name="Gladieux P."/>
            <person name="Thoren M.H."/>
            <person name="Johannesson H."/>
        </authorList>
    </citation>
    <scope>NUCLEOTIDE SEQUENCE</scope>
    <source>
        <strain evidence="3">CBS 990.96</strain>
    </source>
</reference>
<reference evidence="3" key="1">
    <citation type="journal article" date="2023" name="Mol. Phylogenet. Evol.">
        <title>Genome-scale phylogeny and comparative genomics of the fungal order Sordariales.</title>
        <authorList>
            <person name="Hensen N."/>
            <person name="Bonometti L."/>
            <person name="Westerberg I."/>
            <person name="Brannstrom I.O."/>
            <person name="Guillou S."/>
            <person name="Cros-Aarteil S."/>
            <person name="Calhoun S."/>
            <person name="Haridas S."/>
            <person name="Kuo A."/>
            <person name="Mondo S."/>
            <person name="Pangilinan J."/>
            <person name="Riley R."/>
            <person name="LaButti K."/>
            <person name="Andreopoulos B."/>
            <person name="Lipzen A."/>
            <person name="Chen C."/>
            <person name="Yan M."/>
            <person name="Daum C."/>
            <person name="Ng V."/>
            <person name="Clum A."/>
            <person name="Steindorff A."/>
            <person name="Ohm R.A."/>
            <person name="Martin F."/>
            <person name="Silar P."/>
            <person name="Natvig D.O."/>
            <person name="Lalanne C."/>
            <person name="Gautier V."/>
            <person name="Ament-Velasquez S.L."/>
            <person name="Kruys A."/>
            <person name="Hutchinson M.I."/>
            <person name="Powell A.J."/>
            <person name="Barry K."/>
            <person name="Miller A.N."/>
            <person name="Grigoriev I.V."/>
            <person name="Debuchy R."/>
            <person name="Gladieux P."/>
            <person name="Hiltunen Thoren M."/>
            <person name="Johannesson H."/>
        </authorList>
    </citation>
    <scope>NUCLEOTIDE SEQUENCE</scope>
    <source>
        <strain evidence="3">CBS 990.96</strain>
    </source>
</reference>
<evidence type="ECO:0000259" key="2">
    <source>
        <dbReference type="Pfam" id="PF13883"/>
    </source>
</evidence>
<keyword evidence="4" id="KW-1185">Reference proteome</keyword>
<dbReference type="PANTHER" id="PTHR37273">
    <property type="entry name" value="CHROMOSOME 8, WHOLE GENOME SHOTGUN SEQUENCE"/>
    <property type="match status" value="1"/>
</dbReference>
<keyword evidence="1" id="KW-0732">Signal</keyword>
<proteinExistence type="predicted"/>
<gene>
    <name evidence="3" type="ORF">QBC38DRAFT_473457</name>
</gene>
<accession>A0AAN7H198</accession>
<dbReference type="InterPro" id="IPR055343">
    <property type="entry name" value="CREG_beta-barrel"/>
</dbReference>
<dbReference type="SUPFAM" id="SSF50475">
    <property type="entry name" value="FMN-binding split barrel"/>
    <property type="match status" value="1"/>
</dbReference>
<feature type="signal peptide" evidence="1">
    <location>
        <begin position="1"/>
        <end position="21"/>
    </location>
</feature>
<feature type="domain" description="CREG-like beta-barrel" evidence="2">
    <location>
        <begin position="41"/>
        <end position="242"/>
    </location>
</feature>
<feature type="chain" id="PRO_5042943213" evidence="1">
    <location>
        <begin position="22"/>
        <end position="269"/>
    </location>
</feature>
<sequence length="269" mass="29921">MKPISLSLSITSLLLSNYANAATLPTSSSDNVETRDFRIPTSYESAVLGRRILALTPLGNIATVFPDDSNKTSSSEKRPSNLGGSPLSLIEYIADCESEGNPTILALRISSAFKNIAAGSNVSLSLAWTPPHPPAKRIQSSSWFSSLFSSRHHHHKEPVPYSAANLPRFSLHGWIEAIPAADEKGSDIAKCFVDIHQDAKYWLPGNRIHEAHFVRLVVEHVYWVGGFGDRAYIGWIDKEEWSKVKKEEWEAVRLPGEKKGWKEWSVEDL</sequence>
<dbReference type="InterPro" id="IPR012349">
    <property type="entry name" value="Split_barrel_FMN-bd"/>
</dbReference>
<evidence type="ECO:0000313" key="3">
    <source>
        <dbReference type="EMBL" id="KAK4229008.1"/>
    </source>
</evidence>
<dbReference type="Gene3D" id="2.30.110.10">
    <property type="entry name" value="Electron Transport, Fmn-binding Protein, Chain A"/>
    <property type="match status" value="1"/>
</dbReference>
<dbReference type="EMBL" id="MU865312">
    <property type="protein sequence ID" value="KAK4229008.1"/>
    <property type="molecule type" value="Genomic_DNA"/>
</dbReference>
<evidence type="ECO:0000256" key="1">
    <source>
        <dbReference type="SAM" id="SignalP"/>
    </source>
</evidence>
<dbReference type="Pfam" id="PF13883">
    <property type="entry name" value="CREG_beta-barrel"/>
    <property type="match status" value="1"/>
</dbReference>
<comment type="caution">
    <text evidence="3">The sequence shown here is derived from an EMBL/GenBank/DDBJ whole genome shotgun (WGS) entry which is preliminary data.</text>
</comment>
<dbReference type="Proteomes" id="UP001301958">
    <property type="component" value="Unassembled WGS sequence"/>
</dbReference>
<dbReference type="AlphaFoldDB" id="A0AAN7H198"/>
<name>A0AAN7H198_9PEZI</name>
<dbReference type="PANTHER" id="PTHR37273:SF1">
    <property type="entry name" value="ADL397C-AP"/>
    <property type="match status" value="1"/>
</dbReference>
<organism evidence="3 4">
    <name type="scientific">Podospora fimiseda</name>
    <dbReference type="NCBI Taxonomy" id="252190"/>
    <lineage>
        <taxon>Eukaryota</taxon>
        <taxon>Fungi</taxon>
        <taxon>Dikarya</taxon>
        <taxon>Ascomycota</taxon>
        <taxon>Pezizomycotina</taxon>
        <taxon>Sordariomycetes</taxon>
        <taxon>Sordariomycetidae</taxon>
        <taxon>Sordariales</taxon>
        <taxon>Podosporaceae</taxon>
        <taxon>Podospora</taxon>
    </lineage>
</organism>
<protein>
    <submittedName>
        <fullName evidence="3">Pyridoxamine 5'-phosphate oxidase-domain-containing protein</fullName>
    </submittedName>
</protein>